<evidence type="ECO:0000256" key="1">
    <source>
        <dbReference type="ARBA" id="ARBA00004571"/>
    </source>
</evidence>
<evidence type="ECO:0000259" key="10">
    <source>
        <dbReference type="Pfam" id="PF00593"/>
    </source>
</evidence>
<dbReference type="InterPro" id="IPR023997">
    <property type="entry name" value="TonB-dep_OMP_SusC/RagA_CS"/>
</dbReference>
<accession>A0A7K1T097</accession>
<evidence type="ECO:0000256" key="4">
    <source>
        <dbReference type="ARBA" id="ARBA00022692"/>
    </source>
</evidence>
<keyword evidence="7 8" id="KW-0998">Cell outer membrane</keyword>
<dbReference type="InterPro" id="IPR018247">
    <property type="entry name" value="EF_Hand_1_Ca_BS"/>
</dbReference>
<keyword evidence="2 8" id="KW-0813">Transport</keyword>
<keyword evidence="4 8" id="KW-0812">Transmembrane</keyword>
<comment type="similarity">
    <text evidence="8 9">Belongs to the TonB-dependent receptor family.</text>
</comment>
<sequence length="1094" mass="120917">MKKFYTYILCFSVIFTTVNYTAKAQTTDRILIKGKVTDSKDKAAIIGASVVEQDNEKRTVTGVATDIDGNFAIRVSSTKNKLSISYIGYKSKVFEINDRRTFNVALDPNSSTLNEVSIVGSKSVSNGTGLNIDVRNQTTAISTISAKDLEELQATSIDQALQGRLPGVDLTANSGDPGAGMSIRIRGTSTINGVTNPLIVVDGMPYETTIPADFNFATADEQGYASLLSIAPSDIQDISVLKDAAATAVWGSRAANGVLIINTKRGAVGAPSITYTFKGSFSKQPSAIPLLTGNQYSELIPEEIQNVRGTPLNTLTAVEFQYDPNNPYYYHNYSNNTDWVKAITQTGYTNNHNISITGGGEKARYFASLGYDGEKGTTVGTGLDRINTRFNLDYIVSTNLRFRADVAYTHSLTQGNYYDPTNKNLNVRNVAMTKMPNMSIYEYDEYGNLTPNYFSPASNIQGQYPATYNPVAMANTGVNNTLDDRVTPHFNLQYYIIPGLLTSTADVQFDINNSKQSTFLPQTATGRPVTETVVNRGYGYDIDVFNVQSKINFIATPKLGENQTFQGLLSLQTYDNKIVSESQLTSNTASTILQDPSAASRTQNSELGIASGLTETRAVAALLSAQYGLFDRYLINIGLRGDGNSRFGPNHRYGLFPSISGRWRVSGESFMKKFTFLDDFSFRASYGQSGNTPTADYSFYNTYATFPWTYLGQSGVYSQNIQLDNLRWEKTSGTNVGLNLIMFKNRINLDVEVYRNRTTDLLFNTNNPLAIPTYTGYSGISMNAGTLDNQGFEIGLNTTPLKTKNWIIDFAFNIAHNENVMRSISPYVSLSTGNTTLNGQFLSTIQLNNPLGSIYGYKYLGVYKDASETIATDKNGKQIIGPNGQPVQMRFNYPATDYLFQPGDAKYQDVNHDGVIDYRDVIYLGNGNPKITGGFGPTITYKRNWKLNLFFSYREGFDLINNTMMTTTNMYQYNNQSTAVLRRWEKPGDVTDIPRALYGSGYNWLGSSRYVQDGSFIKFTSATLRYNLSQSFVKKLSVKNASIYVTGQNLMTFTKYLGQDPEVSPRASDIYRQAIDNSTTPASRIYTLGLTATF</sequence>
<feature type="domain" description="TonB-dependent receptor plug" evidence="11">
    <location>
        <begin position="134"/>
        <end position="258"/>
    </location>
</feature>
<dbReference type="SUPFAM" id="SSF56935">
    <property type="entry name" value="Porins"/>
    <property type="match status" value="1"/>
</dbReference>
<evidence type="ECO:0000256" key="8">
    <source>
        <dbReference type="PROSITE-ProRule" id="PRU01360"/>
    </source>
</evidence>
<dbReference type="GO" id="GO:0009279">
    <property type="term" value="C:cell outer membrane"/>
    <property type="evidence" value="ECO:0007669"/>
    <property type="project" value="UniProtKB-SubCell"/>
</dbReference>
<dbReference type="InterPro" id="IPR012910">
    <property type="entry name" value="Plug_dom"/>
</dbReference>
<dbReference type="InterPro" id="IPR036942">
    <property type="entry name" value="Beta-barrel_TonB_sf"/>
</dbReference>
<evidence type="ECO:0000256" key="3">
    <source>
        <dbReference type="ARBA" id="ARBA00022452"/>
    </source>
</evidence>
<keyword evidence="5 9" id="KW-0798">TonB box</keyword>
<dbReference type="Proteomes" id="UP000462014">
    <property type="component" value="Unassembled WGS sequence"/>
</dbReference>
<proteinExistence type="inferred from homology"/>
<comment type="subcellular location">
    <subcellularLocation>
        <location evidence="1 8">Cell outer membrane</location>
        <topology evidence="1 8">Multi-pass membrane protein</topology>
    </subcellularLocation>
</comment>
<organism evidence="12 13">
    <name type="scientific">Mucilaginibacter arboris</name>
    <dbReference type="NCBI Taxonomy" id="2682090"/>
    <lineage>
        <taxon>Bacteria</taxon>
        <taxon>Pseudomonadati</taxon>
        <taxon>Bacteroidota</taxon>
        <taxon>Sphingobacteriia</taxon>
        <taxon>Sphingobacteriales</taxon>
        <taxon>Sphingobacteriaceae</taxon>
        <taxon>Mucilaginibacter</taxon>
    </lineage>
</organism>
<evidence type="ECO:0000313" key="13">
    <source>
        <dbReference type="Proteomes" id="UP000462014"/>
    </source>
</evidence>
<dbReference type="NCBIfam" id="TIGR04056">
    <property type="entry name" value="OMP_RagA_SusC"/>
    <property type="match status" value="1"/>
</dbReference>
<feature type="domain" description="TonB-dependent receptor-like beta-barrel" evidence="10">
    <location>
        <begin position="449"/>
        <end position="1050"/>
    </location>
</feature>
<keyword evidence="13" id="KW-1185">Reference proteome</keyword>
<dbReference type="NCBIfam" id="TIGR04057">
    <property type="entry name" value="SusC_RagA_signa"/>
    <property type="match status" value="1"/>
</dbReference>
<dbReference type="PROSITE" id="PS52016">
    <property type="entry name" value="TONB_DEPENDENT_REC_3"/>
    <property type="match status" value="1"/>
</dbReference>
<evidence type="ECO:0000259" key="11">
    <source>
        <dbReference type="Pfam" id="PF07715"/>
    </source>
</evidence>
<dbReference type="Gene3D" id="2.40.170.20">
    <property type="entry name" value="TonB-dependent receptor, beta-barrel domain"/>
    <property type="match status" value="1"/>
</dbReference>
<dbReference type="AlphaFoldDB" id="A0A7K1T097"/>
<protein>
    <submittedName>
        <fullName evidence="12">SusC/RagA family TonB-linked outer membrane protein</fullName>
    </submittedName>
</protein>
<dbReference type="Pfam" id="PF13715">
    <property type="entry name" value="CarbopepD_reg_2"/>
    <property type="match status" value="1"/>
</dbReference>
<dbReference type="Gene3D" id="2.170.130.10">
    <property type="entry name" value="TonB-dependent receptor, plug domain"/>
    <property type="match status" value="1"/>
</dbReference>
<dbReference type="EMBL" id="WPIK01000013">
    <property type="protein sequence ID" value="MVN22710.1"/>
    <property type="molecule type" value="Genomic_DNA"/>
</dbReference>
<evidence type="ECO:0000256" key="2">
    <source>
        <dbReference type="ARBA" id="ARBA00022448"/>
    </source>
</evidence>
<keyword evidence="3 8" id="KW-1134">Transmembrane beta strand</keyword>
<dbReference type="InterPro" id="IPR008969">
    <property type="entry name" value="CarboxyPept-like_regulatory"/>
</dbReference>
<gene>
    <name evidence="12" type="ORF">GO621_14360</name>
</gene>
<keyword evidence="6 8" id="KW-0472">Membrane</keyword>
<evidence type="ECO:0000313" key="12">
    <source>
        <dbReference type="EMBL" id="MVN22710.1"/>
    </source>
</evidence>
<reference evidence="12 13" key="1">
    <citation type="submission" date="2019-12" db="EMBL/GenBank/DDBJ databases">
        <title>Mucilaginibacter sp. HMF7410 genome sequencing and assembly.</title>
        <authorList>
            <person name="Kang H."/>
            <person name="Cha I."/>
            <person name="Kim H."/>
            <person name="Joh K."/>
        </authorList>
    </citation>
    <scope>NUCLEOTIDE SEQUENCE [LARGE SCALE GENOMIC DNA]</scope>
    <source>
        <strain evidence="12 13">HMF7410</strain>
    </source>
</reference>
<dbReference type="SUPFAM" id="SSF49464">
    <property type="entry name" value="Carboxypeptidase regulatory domain-like"/>
    <property type="match status" value="1"/>
</dbReference>
<dbReference type="Pfam" id="PF07715">
    <property type="entry name" value="Plug"/>
    <property type="match status" value="1"/>
</dbReference>
<dbReference type="Gene3D" id="2.60.40.1120">
    <property type="entry name" value="Carboxypeptidase-like, regulatory domain"/>
    <property type="match status" value="1"/>
</dbReference>
<evidence type="ECO:0000256" key="5">
    <source>
        <dbReference type="ARBA" id="ARBA00023077"/>
    </source>
</evidence>
<evidence type="ECO:0000256" key="7">
    <source>
        <dbReference type="ARBA" id="ARBA00023237"/>
    </source>
</evidence>
<name>A0A7K1T097_9SPHI</name>
<dbReference type="InterPro" id="IPR000531">
    <property type="entry name" value="Beta-barrel_TonB"/>
</dbReference>
<dbReference type="Pfam" id="PF00593">
    <property type="entry name" value="TonB_dep_Rec_b-barrel"/>
    <property type="match status" value="1"/>
</dbReference>
<dbReference type="InterPro" id="IPR037066">
    <property type="entry name" value="Plug_dom_sf"/>
</dbReference>
<dbReference type="InterPro" id="IPR023996">
    <property type="entry name" value="TonB-dep_OMP_SusC/RagA"/>
</dbReference>
<comment type="caution">
    <text evidence="12">The sequence shown here is derived from an EMBL/GenBank/DDBJ whole genome shotgun (WGS) entry which is preliminary data.</text>
</comment>
<dbReference type="InterPro" id="IPR039426">
    <property type="entry name" value="TonB-dep_rcpt-like"/>
</dbReference>
<evidence type="ECO:0000256" key="6">
    <source>
        <dbReference type="ARBA" id="ARBA00023136"/>
    </source>
</evidence>
<dbReference type="PROSITE" id="PS00018">
    <property type="entry name" value="EF_HAND_1"/>
    <property type="match status" value="1"/>
</dbReference>
<evidence type="ECO:0000256" key="9">
    <source>
        <dbReference type="RuleBase" id="RU003357"/>
    </source>
</evidence>
<dbReference type="RefSeq" id="WP_157568241.1">
    <property type="nucleotide sequence ID" value="NZ_WPIK01000013.1"/>
</dbReference>